<dbReference type="NCBIfam" id="TIGR01901">
    <property type="entry name" value="adhes_NPXG"/>
    <property type="match status" value="1"/>
</dbReference>
<dbReference type="RefSeq" id="WP_124154393.1">
    <property type="nucleotide sequence ID" value="NZ_CAWOLW010000146.1"/>
</dbReference>
<feature type="domain" description="Filamentous haemagglutinin FhaB/tRNA nuclease CdiA-like TPS" evidence="1">
    <location>
        <begin position="40"/>
        <end position="149"/>
    </location>
</feature>
<reference evidence="2 3" key="1">
    <citation type="journal article" date="2018" name="ACS Chem. Biol.">
        <title>Ketoreductase domain dysfunction expands chemodiversity: malyngamide biosynthesis in the cyanobacterium Okeania hirsuta.</title>
        <authorList>
            <person name="Moss N.A."/>
            <person name="Leao T."/>
            <person name="Rankin M."/>
            <person name="McCullough T.M."/>
            <person name="Qu P."/>
            <person name="Korobeynikov A."/>
            <person name="Smith J.L."/>
            <person name="Gerwick L."/>
            <person name="Gerwick W.H."/>
        </authorList>
    </citation>
    <scope>NUCLEOTIDE SEQUENCE [LARGE SCALE GENOMIC DNA]</scope>
    <source>
        <strain evidence="2 3">PAB10Feb10-1</strain>
    </source>
</reference>
<gene>
    <name evidence="2" type="ORF">D5R40_06530</name>
</gene>
<dbReference type="SMART" id="SM00912">
    <property type="entry name" value="Haemagg_act"/>
    <property type="match status" value="1"/>
</dbReference>
<dbReference type="InterPro" id="IPR011050">
    <property type="entry name" value="Pectin_lyase_fold/virulence"/>
</dbReference>
<evidence type="ECO:0000259" key="1">
    <source>
        <dbReference type="SMART" id="SM00912"/>
    </source>
</evidence>
<keyword evidence="3" id="KW-1185">Reference proteome</keyword>
<dbReference type="InterPro" id="IPR008638">
    <property type="entry name" value="FhaB/CdiA-like_TPS"/>
</dbReference>
<sequence>MKLKSLPILLSSTSGIWLILSSLFCQNQGNTQIIPDQTLGKENSVINSIDRLKEQIEGGAIRGSNLFHSFQEFNVGENRSVYFTNPAGIENILTRITGNNASNILGKLGVLGAANLFLVNPNGILFGPNSSLDISGSFIATTADEIRLGENGLFSATNFQNSNLLSIKPSALFFNQIASQTQGNIVSKSTAEEIGLQVPSGEILGLIGREVIIDSGKLTTEQGRIEIGSVGDNSLVRLENTNNYTLNYSEVENFENIQIKNGAVVDVSGEGSGDIQLQGRQVSITGGSTIVANTLGSEPGGSISLISSELLEVTESFVNADVGFAATGSGATITTNAPRLILTSGGQISTATFGTGTSGELTINANEIEVMDISADGQNLSGIFTDVLPGATGRGGDITINTQNLKLFNGGQLGANIFGAGQGGNLTVNATEIEASGTIVFETTVPQQELLLESLNGQFPSAILALVIPEATGNSGKLTINSDRIVLRKGAQIGTGTFGAGDSGELAVKAREIEVSGTSEDGFLPSSFFTSVLLGATGKGGNLTIDTQSLTLQNGGQVRAGTSGVGDSGDVTITAKEINLQGSFANDLFILPSIIQAAVEDLSPIDPLGIGSGDGGQILITTDRLTLEGGATISARTEGEGKGGNIEINATDIEVNNSSITADSNESAAIIRNGDGGNLTINTQNLMLTNGGSILASTSSEGKGGNIEINATEIEAVGISPDGQFLSGINSQVALGSTGDGGNLTISPDGQFLSGINSQVALGSTGDGGNLTIDTQRLILRDGAIIQAAVFSSGQGGSITVNAKEVELSGNATSENLFPEISSLIQSINGQVPSGLLTTVLPGATGNGGNLAINTQSLRLKDGGSIGTGTFAQGQSGDLTVRATEINMSGTILSGQLPSSLFTSVFDEATGNGGNLTVDTERLSLRNGAQVRAGTSGVGDSGDLKVRATEIELVGRAENGELPSSILASVEDLRNLSLGVGSGDGGNAFIETEHLTILDGAEVSASTFGDGKAGNLTVSATENITLSGVNSISGDSSTITARTLGNGNAGSININTPNLRVEDQAIVTVSSSGNGVAGSLNINAPSIELNNGTLSAETTAGNQGNITIQVSDINLENNSAITTNATESATGGDINIDAQFIVSSDNSNISANAIEGRGGNISINAEGVFLDASSKITATSTLGIDGTVDINTQVDPTQGMIRLSATVIDPQSLVANNICAPTQAQKEGSSFVITGRGGLPPDPTQPLTVLRGMVEWETETSGYTSGVIRDDKQPVVVYHRSEVEKLPEIRQAQGWVMTKSGTIILTTTVTTVNSGGLQLIHPSCYLFSPVAFGTFSD</sequence>
<evidence type="ECO:0000313" key="2">
    <source>
        <dbReference type="EMBL" id="RQH50279.1"/>
    </source>
</evidence>
<comment type="caution">
    <text evidence="2">The sequence shown here is derived from an EMBL/GenBank/DDBJ whole genome shotgun (WGS) entry which is preliminary data.</text>
</comment>
<dbReference type="SUPFAM" id="SSF51126">
    <property type="entry name" value="Pectin lyase-like"/>
    <property type="match status" value="7"/>
</dbReference>
<proteinExistence type="predicted"/>
<dbReference type="Pfam" id="PF05860">
    <property type="entry name" value="TPS"/>
    <property type="match status" value="1"/>
</dbReference>
<dbReference type="OrthoDB" id="436571at2"/>
<accession>A0A3N6PGK1</accession>
<protein>
    <submittedName>
        <fullName evidence="2">Filamentous hemagglutinin N-terminal domain-containing protein</fullName>
    </submittedName>
</protein>
<dbReference type="Proteomes" id="UP000269154">
    <property type="component" value="Unassembled WGS sequence"/>
</dbReference>
<dbReference type="EMBL" id="RCBY01000023">
    <property type="protein sequence ID" value="RQH50279.1"/>
    <property type="molecule type" value="Genomic_DNA"/>
</dbReference>
<evidence type="ECO:0000313" key="3">
    <source>
        <dbReference type="Proteomes" id="UP000269154"/>
    </source>
</evidence>
<dbReference type="InterPro" id="IPR012334">
    <property type="entry name" value="Pectin_lyas_fold"/>
</dbReference>
<organism evidence="2 3">
    <name type="scientific">Okeania hirsuta</name>
    <dbReference type="NCBI Taxonomy" id="1458930"/>
    <lineage>
        <taxon>Bacteria</taxon>
        <taxon>Bacillati</taxon>
        <taxon>Cyanobacteriota</taxon>
        <taxon>Cyanophyceae</taxon>
        <taxon>Oscillatoriophycideae</taxon>
        <taxon>Oscillatoriales</taxon>
        <taxon>Microcoleaceae</taxon>
        <taxon>Okeania</taxon>
    </lineage>
</organism>
<name>A0A3N6PGK1_9CYAN</name>
<dbReference type="Gene3D" id="2.160.20.10">
    <property type="entry name" value="Single-stranded right-handed beta-helix, Pectin lyase-like"/>
    <property type="match status" value="4"/>
</dbReference>